<evidence type="ECO:0000313" key="2">
    <source>
        <dbReference type="EMBL" id="EMO56022.1"/>
    </source>
</evidence>
<dbReference type="EMBL" id="AKWE02000185">
    <property type="protein sequence ID" value="EMO56022.1"/>
    <property type="molecule type" value="Genomic_DNA"/>
</dbReference>
<accession>M6VEY8</accession>
<dbReference type="PROSITE" id="PS51257">
    <property type="entry name" value="PROKAR_LIPOPROTEIN"/>
    <property type="match status" value="1"/>
</dbReference>
<sequence length="186" mass="22140">MKKKIIYLLTLCLMGLSFSCTNHERIEAMRKREMYFELPTPEQEEAHKNFRLTAKVSNSSQKLKQQIVKFVKNFEKHQTEDEKCELLPKTEYYLSREDRDTIFIDCTVNIRSSSGAGYLEFIYRETAVYYLVKVTKNQIDLKIFLSGMLPQYEDGKIENLTKQIEFVQIEDFAKKHFYLLVDYLKN</sequence>
<keyword evidence="2" id="KW-0449">Lipoprotein</keyword>
<comment type="caution">
    <text evidence="2">The sequence shown here is derived from an EMBL/GenBank/DDBJ whole genome shotgun (WGS) entry which is preliminary data.</text>
</comment>
<dbReference type="AlphaFoldDB" id="M6VEY8"/>
<feature type="chain" id="PRO_5004078648" evidence="1">
    <location>
        <begin position="23"/>
        <end position="186"/>
    </location>
</feature>
<organism evidence="2 3">
    <name type="scientific">Leptospira santarosai str. CBC1416</name>
    <dbReference type="NCBI Taxonomy" id="1193059"/>
    <lineage>
        <taxon>Bacteria</taxon>
        <taxon>Pseudomonadati</taxon>
        <taxon>Spirochaetota</taxon>
        <taxon>Spirochaetia</taxon>
        <taxon>Leptospirales</taxon>
        <taxon>Leptospiraceae</taxon>
        <taxon>Leptospira</taxon>
    </lineage>
</organism>
<dbReference type="Proteomes" id="UP000012149">
    <property type="component" value="Unassembled WGS sequence"/>
</dbReference>
<evidence type="ECO:0000313" key="3">
    <source>
        <dbReference type="Proteomes" id="UP000012149"/>
    </source>
</evidence>
<feature type="signal peptide" evidence="1">
    <location>
        <begin position="1"/>
        <end position="22"/>
    </location>
</feature>
<name>M6VEY8_9LEPT</name>
<evidence type="ECO:0000256" key="1">
    <source>
        <dbReference type="SAM" id="SignalP"/>
    </source>
</evidence>
<proteinExistence type="predicted"/>
<keyword evidence="1" id="KW-0732">Signal</keyword>
<reference evidence="2 3" key="1">
    <citation type="submission" date="2013-01" db="EMBL/GenBank/DDBJ databases">
        <authorList>
            <person name="Harkins D.M."/>
            <person name="Durkin A.S."/>
            <person name="Brinkac L.M."/>
            <person name="Haft D.H."/>
            <person name="Selengut J.D."/>
            <person name="Sanka R."/>
            <person name="DePew J."/>
            <person name="Purushe J."/>
            <person name="Matthias M.A."/>
            <person name="Vinetz J.M."/>
            <person name="Sutton G.G."/>
            <person name="Nierman W.C."/>
            <person name="Fouts D.E."/>
        </authorList>
    </citation>
    <scope>NUCLEOTIDE SEQUENCE [LARGE SCALE GENOMIC DNA]</scope>
    <source>
        <strain evidence="2 3">CBC1416</strain>
    </source>
</reference>
<protein>
    <submittedName>
        <fullName evidence="2">Putative lipoprotein</fullName>
    </submittedName>
</protein>
<gene>
    <name evidence="2" type="ORF">LEP1GSC161_0104</name>
</gene>